<proteinExistence type="predicted"/>
<feature type="domain" description="Fungal lipase-type" evidence="3">
    <location>
        <begin position="86"/>
        <end position="243"/>
    </location>
</feature>
<dbReference type="InterPro" id="IPR051299">
    <property type="entry name" value="AB_hydrolase_lip/est"/>
</dbReference>
<dbReference type="GO" id="GO:0004806">
    <property type="term" value="F:triacylglycerol lipase activity"/>
    <property type="evidence" value="ECO:0007669"/>
    <property type="project" value="UniProtKB-EC"/>
</dbReference>
<dbReference type="PANTHER" id="PTHR46640:SF3">
    <property type="entry name" value="LIPASE LIH1-RELATED"/>
    <property type="match status" value="1"/>
</dbReference>
<keyword evidence="5" id="KW-1185">Reference proteome</keyword>
<accession>A0A448YEU7</accession>
<keyword evidence="2" id="KW-0378">Hydrolase</keyword>
<dbReference type="InterPro" id="IPR029058">
    <property type="entry name" value="AB_hydrolase_fold"/>
</dbReference>
<dbReference type="SUPFAM" id="SSF53474">
    <property type="entry name" value="alpha/beta-Hydrolases"/>
    <property type="match status" value="1"/>
</dbReference>
<dbReference type="Proteomes" id="UP000290900">
    <property type="component" value="Unassembled WGS sequence"/>
</dbReference>
<dbReference type="AlphaFoldDB" id="A0A448YEU7"/>
<name>A0A448YEU7_BRENA</name>
<evidence type="ECO:0000256" key="1">
    <source>
        <dbReference type="ARBA" id="ARBA00013279"/>
    </source>
</evidence>
<dbReference type="InterPro" id="IPR002921">
    <property type="entry name" value="Fungal_lipase-type"/>
</dbReference>
<dbReference type="PANTHER" id="PTHR46640">
    <property type="entry name" value="TRIACYLGLYCEROL LIPASE, PUTATIVE (AFU_ORTHOLOGUE AFUA_6G06510)-RELATED"/>
    <property type="match status" value="1"/>
</dbReference>
<dbReference type="FunCoup" id="A0A448YEU7">
    <property type="interactions" value="7"/>
</dbReference>
<evidence type="ECO:0000313" key="4">
    <source>
        <dbReference type="EMBL" id="VEU19475.1"/>
    </source>
</evidence>
<dbReference type="Gene3D" id="3.40.50.1820">
    <property type="entry name" value="alpha/beta hydrolase"/>
    <property type="match status" value="1"/>
</dbReference>
<protein>
    <recommendedName>
        <fullName evidence="1">triacylglycerol lipase</fullName>
        <ecNumber evidence="1">3.1.1.3</ecNumber>
    </recommendedName>
</protein>
<dbReference type="STRING" id="13370.A0A448YEU7"/>
<dbReference type="EC" id="3.1.1.3" evidence="1"/>
<dbReference type="GO" id="GO:0006629">
    <property type="term" value="P:lipid metabolic process"/>
    <property type="evidence" value="ECO:0007669"/>
    <property type="project" value="InterPro"/>
</dbReference>
<dbReference type="Pfam" id="PF01764">
    <property type="entry name" value="Lipase_3"/>
    <property type="match status" value="1"/>
</dbReference>
<evidence type="ECO:0000313" key="5">
    <source>
        <dbReference type="Proteomes" id="UP000290900"/>
    </source>
</evidence>
<dbReference type="InParanoid" id="A0A448YEU7"/>
<gene>
    <name evidence="4" type="ORF">BRENAR_LOCUS212</name>
</gene>
<dbReference type="OrthoDB" id="406844at2759"/>
<dbReference type="CDD" id="cd00519">
    <property type="entry name" value="Lipase_3"/>
    <property type="match status" value="1"/>
</dbReference>
<evidence type="ECO:0000256" key="2">
    <source>
        <dbReference type="ARBA" id="ARBA00022801"/>
    </source>
</evidence>
<dbReference type="EMBL" id="CAACVR010000001">
    <property type="protein sequence ID" value="VEU19475.1"/>
    <property type="molecule type" value="Genomic_DNA"/>
</dbReference>
<organism evidence="4 5">
    <name type="scientific">Brettanomyces naardenensis</name>
    <name type="common">Yeast</name>
    <dbReference type="NCBI Taxonomy" id="13370"/>
    <lineage>
        <taxon>Eukaryota</taxon>
        <taxon>Fungi</taxon>
        <taxon>Dikarya</taxon>
        <taxon>Ascomycota</taxon>
        <taxon>Saccharomycotina</taxon>
        <taxon>Pichiomycetes</taxon>
        <taxon>Pichiales</taxon>
        <taxon>Pichiaceae</taxon>
        <taxon>Brettanomyces</taxon>
    </lineage>
</organism>
<evidence type="ECO:0000259" key="3">
    <source>
        <dbReference type="Pfam" id="PF01764"/>
    </source>
</evidence>
<sequence>MPQWTINIPGRTILRAAFELTYRYAIFSAHAYCPKDNRLNGENAMLNEVCDTQFCQDSKDIKVLKVYNGEITYLILEDSTTKQIILSFKGTSSPKEWAIDTNYRLTTYNPSAISDRLATRKFDCNSCKVHRGFLQGYSIFHKESLQELLKVMEERGDYKLYVVGHSLGGAIAQIAAIEFYLCGLDPIIINYGSPKVMDYRLSDWMTDHFPPDKAIAFLRRGEVKPNSYFRVTTSRDIVPMLPPYEQGFSHSGYQLNIYSSEPPVLENDLELAGSFDRFTELSKWKERLSLLKKNYKKYIKNPMSGYKEFVQIKYHRYYYLRMGCSYAHVKSVEAEEG</sequence>
<reference evidence="4 5" key="1">
    <citation type="submission" date="2018-12" db="EMBL/GenBank/DDBJ databases">
        <authorList>
            <person name="Tiukova I."/>
            <person name="Dainat J."/>
        </authorList>
    </citation>
    <scope>NUCLEOTIDE SEQUENCE [LARGE SCALE GENOMIC DNA]</scope>
</reference>